<sequence>IYRENTTEGMRNFYRNKKAICDVMH</sequence>
<name>A0A425I8N1_TOXGO</name>
<evidence type="ECO:0000313" key="2">
    <source>
        <dbReference type="Proteomes" id="UP000284452"/>
    </source>
</evidence>
<evidence type="ECO:0000313" key="1">
    <source>
        <dbReference type="EMBL" id="RQX75228.1"/>
    </source>
</evidence>
<dbReference type="AlphaFoldDB" id="A0A425I8N1"/>
<dbReference type="EMBL" id="AHIV02000165">
    <property type="protein sequence ID" value="RQX75228.1"/>
    <property type="molecule type" value="Genomic_DNA"/>
</dbReference>
<feature type="non-terminal residue" evidence="1">
    <location>
        <position position="25"/>
    </location>
</feature>
<feature type="non-terminal residue" evidence="1">
    <location>
        <position position="1"/>
    </location>
</feature>
<dbReference type="Proteomes" id="UP000284452">
    <property type="component" value="Unassembled WGS sequence"/>
</dbReference>
<gene>
    <name evidence="1" type="ORF">TGCAST_270100C</name>
</gene>
<dbReference type="VEuPathDB" id="ToxoDB:TGCAST_270100C"/>
<protein>
    <submittedName>
        <fullName evidence="1">Oxidoreductase, aldo/keto reductase family protein</fullName>
    </submittedName>
</protein>
<accession>A0A425I8N1</accession>
<reference evidence="1 2" key="1">
    <citation type="submission" date="2017-10" db="EMBL/GenBank/DDBJ databases">
        <authorList>
            <person name="Sibley D."/>
            <person name="Venepally P."/>
            <person name="Karamycheva S."/>
            <person name="Hadjithomas M."/>
            <person name="Khan A."/>
            <person name="Brunk B."/>
            <person name="Roos D."/>
            <person name="Caler E."/>
            <person name="Lorenzi H."/>
        </authorList>
    </citation>
    <scope>NUCLEOTIDE SEQUENCE [LARGE SCALE GENOMIC DNA]</scope>
    <source>
        <strain evidence="1 2">CAST</strain>
    </source>
</reference>
<proteinExistence type="predicted"/>
<organism evidence="1 2">
    <name type="scientific">Toxoplasma gondii CAST</name>
    <dbReference type="NCBI Taxonomy" id="943122"/>
    <lineage>
        <taxon>Eukaryota</taxon>
        <taxon>Sar</taxon>
        <taxon>Alveolata</taxon>
        <taxon>Apicomplexa</taxon>
        <taxon>Conoidasida</taxon>
        <taxon>Coccidia</taxon>
        <taxon>Eucoccidiorida</taxon>
        <taxon>Eimeriorina</taxon>
        <taxon>Sarcocystidae</taxon>
        <taxon>Toxoplasma</taxon>
    </lineage>
</organism>
<comment type="caution">
    <text evidence="1">The sequence shown here is derived from an EMBL/GenBank/DDBJ whole genome shotgun (WGS) entry which is preliminary data.</text>
</comment>